<dbReference type="InterPro" id="IPR028098">
    <property type="entry name" value="Glyco_trans_4-like_N"/>
</dbReference>
<dbReference type="STRING" id="318167.Sfri_1376"/>
<accession>Q084T6</accession>
<dbReference type="DNASU" id="4277000"/>
<keyword evidence="4" id="KW-1185">Reference proteome</keyword>
<dbReference type="Pfam" id="PF00534">
    <property type="entry name" value="Glycos_transf_1"/>
    <property type="match status" value="1"/>
</dbReference>
<sequence length="368" mass="41242">MVIENAMNIQFVLKDFSTFGGVERIQYNLAKKFKNDGHNVSFYILNGDSVALDTSHEFIIHKGSKSGFITFLFEIIKLRNNIYKNRIDVVIAAKEQANIAAFFATIFTKVSTIYTRHSALNVSEQRINERSVLLIYSLLTLSKGKVVTVSHDLKYSLLKSLPWGKDKIHVCPNPVLTESIYLKSLQPITDFKLPLSYICSVGRLTRTKGFDVLIQAYKQCITKELNFPDLVIAGSGEEYASLVKLTQELNVADKVHFLGHIDNPYVLMKNSSGFVLSSRNEGLPTVLIEAIALGTNVVSTDCLTGPREILDGGRIGKLVPVEDVRSLAEAMLTLPLHKLSESEIREMDRYSLEQSAIAYFKLFTKKSH</sequence>
<dbReference type="Pfam" id="PF13439">
    <property type="entry name" value="Glyco_transf_4"/>
    <property type="match status" value="1"/>
</dbReference>
<dbReference type="AlphaFoldDB" id="Q084T6"/>
<dbReference type="KEGG" id="sfr:Sfri_1376"/>
<dbReference type="GO" id="GO:0016757">
    <property type="term" value="F:glycosyltransferase activity"/>
    <property type="evidence" value="ECO:0007669"/>
    <property type="project" value="InterPro"/>
</dbReference>
<evidence type="ECO:0000259" key="2">
    <source>
        <dbReference type="Pfam" id="PF13439"/>
    </source>
</evidence>
<dbReference type="Gene3D" id="3.40.50.2000">
    <property type="entry name" value="Glycogen Phosphorylase B"/>
    <property type="match status" value="2"/>
</dbReference>
<dbReference type="EMBL" id="CP000447">
    <property type="protein sequence ID" value="ABI71229.1"/>
    <property type="molecule type" value="Genomic_DNA"/>
</dbReference>
<name>Q084T6_SHEFN</name>
<protein>
    <submittedName>
        <fullName evidence="3">Glycosyl transferase, group 1</fullName>
    </submittedName>
</protein>
<dbReference type="Proteomes" id="UP000000684">
    <property type="component" value="Chromosome"/>
</dbReference>
<feature type="domain" description="Glycosyl transferase family 1" evidence="1">
    <location>
        <begin position="196"/>
        <end position="334"/>
    </location>
</feature>
<dbReference type="InterPro" id="IPR001296">
    <property type="entry name" value="Glyco_trans_1"/>
</dbReference>
<evidence type="ECO:0000313" key="3">
    <source>
        <dbReference type="EMBL" id="ABI71229.1"/>
    </source>
</evidence>
<evidence type="ECO:0000313" key="4">
    <source>
        <dbReference type="Proteomes" id="UP000000684"/>
    </source>
</evidence>
<feature type="domain" description="Glycosyltransferase subfamily 4-like N-terminal" evidence="2">
    <location>
        <begin position="19"/>
        <end position="177"/>
    </location>
</feature>
<dbReference type="HOGENOM" id="CLU_009583_0_0_6"/>
<dbReference type="CAZy" id="GT4">
    <property type="family name" value="Glycosyltransferase Family 4"/>
</dbReference>
<organism evidence="3 4">
    <name type="scientific">Shewanella frigidimarina (strain NCIMB 400)</name>
    <dbReference type="NCBI Taxonomy" id="318167"/>
    <lineage>
        <taxon>Bacteria</taxon>
        <taxon>Pseudomonadati</taxon>
        <taxon>Pseudomonadota</taxon>
        <taxon>Gammaproteobacteria</taxon>
        <taxon>Alteromonadales</taxon>
        <taxon>Shewanellaceae</taxon>
        <taxon>Shewanella</taxon>
    </lineage>
</organism>
<gene>
    <name evidence="3" type="ordered locus">Sfri_1376</name>
</gene>
<dbReference type="GO" id="GO:1901135">
    <property type="term" value="P:carbohydrate derivative metabolic process"/>
    <property type="evidence" value="ECO:0007669"/>
    <property type="project" value="UniProtKB-ARBA"/>
</dbReference>
<dbReference type="PANTHER" id="PTHR12526:SF630">
    <property type="entry name" value="GLYCOSYLTRANSFERASE"/>
    <property type="match status" value="1"/>
</dbReference>
<dbReference type="eggNOG" id="COG0438">
    <property type="taxonomic scope" value="Bacteria"/>
</dbReference>
<proteinExistence type="predicted"/>
<dbReference type="SUPFAM" id="SSF53756">
    <property type="entry name" value="UDP-Glycosyltransferase/glycogen phosphorylase"/>
    <property type="match status" value="1"/>
</dbReference>
<evidence type="ECO:0000259" key="1">
    <source>
        <dbReference type="Pfam" id="PF00534"/>
    </source>
</evidence>
<keyword evidence="3" id="KW-0808">Transferase</keyword>
<dbReference type="PANTHER" id="PTHR12526">
    <property type="entry name" value="GLYCOSYLTRANSFERASE"/>
    <property type="match status" value="1"/>
</dbReference>
<dbReference type="CDD" id="cd03811">
    <property type="entry name" value="GT4_GT28_WabH-like"/>
    <property type="match status" value="1"/>
</dbReference>
<dbReference type="OrthoDB" id="4611853at2"/>
<reference evidence="3 4" key="1">
    <citation type="submission" date="2006-08" db="EMBL/GenBank/DDBJ databases">
        <title>Complete sequence of Shewanella frigidimarina NCIMB 400.</title>
        <authorList>
            <consortium name="US DOE Joint Genome Institute"/>
            <person name="Copeland A."/>
            <person name="Lucas S."/>
            <person name="Lapidus A."/>
            <person name="Barry K."/>
            <person name="Detter J.C."/>
            <person name="Glavina del Rio T."/>
            <person name="Hammon N."/>
            <person name="Israni S."/>
            <person name="Dalin E."/>
            <person name="Tice H."/>
            <person name="Pitluck S."/>
            <person name="Fredrickson J.K."/>
            <person name="Kolker E."/>
            <person name="McCuel L.A."/>
            <person name="DiChristina T."/>
            <person name="Nealson K.H."/>
            <person name="Newman D."/>
            <person name="Tiedje J.M."/>
            <person name="Zhou J."/>
            <person name="Romine M.F."/>
            <person name="Culley D.E."/>
            <person name="Serres M."/>
            <person name="Chertkov O."/>
            <person name="Brettin T."/>
            <person name="Bruce D."/>
            <person name="Han C."/>
            <person name="Tapia R."/>
            <person name="Gilna P."/>
            <person name="Schmutz J."/>
            <person name="Larimer F."/>
            <person name="Land M."/>
            <person name="Hauser L."/>
            <person name="Kyrpides N."/>
            <person name="Mikhailova N."/>
            <person name="Richardson P."/>
        </authorList>
    </citation>
    <scope>NUCLEOTIDE SEQUENCE [LARGE SCALE GENOMIC DNA]</scope>
    <source>
        <strain evidence="3 4">NCIMB 400</strain>
    </source>
</reference>